<reference evidence="1 2" key="1">
    <citation type="submission" date="2019-10" db="EMBL/GenBank/DDBJ databases">
        <title>Alkalibaculum tamaniensis sp.nov., a new alkaliphilic acetogen, isolated on methoxylated aromatics from a mud volcano.</title>
        <authorList>
            <person name="Khomyakova M.A."/>
            <person name="Merkel A.Y."/>
            <person name="Bonch-Osmolovskaya E.A."/>
            <person name="Slobodkin A.I."/>
        </authorList>
    </citation>
    <scope>NUCLEOTIDE SEQUENCE [LARGE SCALE GENOMIC DNA]</scope>
    <source>
        <strain evidence="1 2">M08DMB</strain>
    </source>
</reference>
<proteinExistence type="predicted"/>
<evidence type="ECO:0000313" key="1">
    <source>
        <dbReference type="EMBL" id="MPW26372.1"/>
    </source>
</evidence>
<keyword evidence="2" id="KW-1185">Reference proteome</keyword>
<gene>
    <name evidence="1" type="ORF">GC105_11290</name>
</gene>
<dbReference type="EMBL" id="WHNX01000017">
    <property type="protein sequence ID" value="MPW26372.1"/>
    <property type="molecule type" value="Genomic_DNA"/>
</dbReference>
<dbReference type="RefSeq" id="WP_152804813.1">
    <property type="nucleotide sequence ID" value="NZ_WHNX01000017.1"/>
</dbReference>
<dbReference type="Proteomes" id="UP000440004">
    <property type="component" value="Unassembled WGS sequence"/>
</dbReference>
<dbReference type="NCBIfam" id="TIGR04223">
    <property type="entry name" value="quorum_AgrD"/>
    <property type="match status" value="1"/>
</dbReference>
<comment type="caution">
    <text evidence="1">The sequence shown here is derived from an EMBL/GenBank/DDBJ whole genome shotgun (WGS) entry which is preliminary data.</text>
</comment>
<accession>A0A6A7KAI2</accession>
<dbReference type="InterPro" id="IPR009229">
    <property type="entry name" value="AgrD"/>
</dbReference>
<name>A0A6A7KAI2_9FIRM</name>
<sequence length="48" mass="5390">MKKNSLKCCKVVADLALKVTTFNVNSACIFIVHQPKLPKGAEKLRKFK</sequence>
<dbReference type="AlphaFoldDB" id="A0A6A7KAI2"/>
<evidence type="ECO:0000313" key="2">
    <source>
        <dbReference type="Proteomes" id="UP000440004"/>
    </source>
</evidence>
<protein>
    <submittedName>
        <fullName evidence="1">Cyclic lactone autoinducer peptide</fullName>
    </submittedName>
</protein>
<organism evidence="1 2">
    <name type="scientific">Alkalibaculum sporogenes</name>
    <dbReference type="NCBI Taxonomy" id="2655001"/>
    <lineage>
        <taxon>Bacteria</taxon>
        <taxon>Bacillati</taxon>
        <taxon>Bacillota</taxon>
        <taxon>Clostridia</taxon>
        <taxon>Eubacteriales</taxon>
        <taxon>Eubacteriaceae</taxon>
        <taxon>Alkalibaculum</taxon>
    </lineage>
</organism>